<dbReference type="PANTHER" id="PTHR11002:SF76">
    <property type="entry name" value="CARBONIC ANHYDRASE"/>
    <property type="match status" value="1"/>
</dbReference>
<evidence type="ECO:0000313" key="8">
    <source>
        <dbReference type="EMBL" id="HGE66310.1"/>
    </source>
</evidence>
<dbReference type="Gene3D" id="3.40.1050.10">
    <property type="entry name" value="Carbonic anhydrase"/>
    <property type="match status" value="1"/>
</dbReference>
<dbReference type="GO" id="GO:0004089">
    <property type="term" value="F:carbonate dehydratase activity"/>
    <property type="evidence" value="ECO:0007669"/>
    <property type="project" value="UniProtKB-EC"/>
</dbReference>
<proteinExistence type="inferred from homology"/>
<evidence type="ECO:0000256" key="7">
    <source>
        <dbReference type="PIRSR" id="PIRSR601765-2"/>
    </source>
</evidence>
<feature type="binding site" evidence="7">
    <location>
        <position position="26"/>
    </location>
    <ligand>
        <name>Zn(2+)</name>
        <dbReference type="ChEBI" id="CHEBI:29105"/>
    </ligand>
</feature>
<dbReference type="Pfam" id="PF00484">
    <property type="entry name" value="Pro_CA"/>
    <property type="match status" value="1"/>
</dbReference>
<comment type="caution">
    <text evidence="9">The sequence shown here is derived from an EMBL/GenBank/DDBJ whole genome shotgun (WGS) entry which is preliminary data.</text>
</comment>
<accession>A0A7C4W2Z8</accession>
<dbReference type="PANTHER" id="PTHR11002">
    <property type="entry name" value="CARBONIC ANHYDRASE"/>
    <property type="match status" value="1"/>
</dbReference>
<dbReference type="EMBL" id="DTPI01000028">
    <property type="protein sequence ID" value="HGE66310.1"/>
    <property type="molecule type" value="Genomic_DNA"/>
</dbReference>
<dbReference type="EMBL" id="DTAK01000015">
    <property type="protein sequence ID" value="HGU59175.1"/>
    <property type="molecule type" value="Genomic_DNA"/>
</dbReference>
<keyword evidence="4 7" id="KW-0862">Zinc</keyword>
<sequence>MKEFELPSYSEELLKGQKPKYMLISCADSRVPKGELLTGFKYLPGEVFTISNAGNCYLLNLETFYYGVLHLSVEKVIVCGHNNCGMMKAVINGRDENPHIQEAINTIRETVFGGTLPTNDVDELAKENVHRQIEMMMKDDAIKSAMNVGTLKKLLGLYYDFSSGIPELYLINVNGQTMEEKIKWDELRDKL</sequence>
<feature type="binding site" evidence="7">
    <location>
        <position position="81"/>
    </location>
    <ligand>
        <name>Zn(2+)</name>
        <dbReference type="ChEBI" id="CHEBI:29105"/>
    </ligand>
</feature>
<keyword evidence="3 7" id="KW-0479">Metal-binding</keyword>
<evidence type="ECO:0000256" key="3">
    <source>
        <dbReference type="ARBA" id="ARBA00022723"/>
    </source>
</evidence>
<evidence type="ECO:0000256" key="6">
    <source>
        <dbReference type="ARBA" id="ARBA00048348"/>
    </source>
</evidence>
<evidence type="ECO:0000313" key="9">
    <source>
        <dbReference type="EMBL" id="HGU59175.1"/>
    </source>
</evidence>
<comment type="similarity">
    <text evidence="1">Belongs to the beta-class carbonic anhydrase family.</text>
</comment>
<evidence type="ECO:0000256" key="2">
    <source>
        <dbReference type="ARBA" id="ARBA00012925"/>
    </source>
</evidence>
<comment type="catalytic activity">
    <reaction evidence="6">
        <text>hydrogencarbonate + H(+) = CO2 + H2O</text>
        <dbReference type="Rhea" id="RHEA:10748"/>
        <dbReference type="ChEBI" id="CHEBI:15377"/>
        <dbReference type="ChEBI" id="CHEBI:15378"/>
        <dbReference type="ChEBI" id="CHEBI:16526"/>
        <dbReference type="ChEBI" id="CHEBI:17544"/>
        <dbReference type="EC" id="4.2.1.1"/>
    </reaction>
</comment>
<dbReference type="SMART" id="SM00947">
    <property type="entry name" value="Pro_CA"/>
    <property type="match status" value="1"/>
</dbReference>
<name>A0A7C4W2Z8_9EURY</name>
<protein>
    <recommendedName>
        <fullName evidence="2">carbonic anhydrase</fullName>
        <ecNumber evidence="2">4.2.1.1</ecNumber>
    </recommendedName>
</protein>
<evidence type="ECO:0000256" key="4">
    <source>
        <dbReference type="ARBA" id="ARBA00022833"/>
    </source>
</evidence>
<dbReference type="GO" id="GO:0008270">
    <property type="term" value="F:zinc ion binding"/>
    <property type="evidence" value="ECO:0007669"/>
    <property type="project" value="InterPro"/>
</dbReference>
<organism evidence="9">
    <name type="scientific">Geoglobus ahangari</name>
    <dbReference type="NCBI Taxonomy" id="113653"/>
    <lineage>
        <taxon>Archaea</taxon>
        <taxon>Methanobacteriati</taxon>
        <taxon>Methanobacteriota</taxon>
        <taxon>Archaeoglobi</taxon>
        <taxon>Archaeoglobales</taxon>
        <taxon>Archaeoglobaceae</taxon>
        <taxon>Geoglobus</taxon>
    </lineage>
</organism>
<dbReference type="AlphaFoldDB" id="A0A7C4W2Z8"/>
<dbReference type="InterPro" id="IPR036874">
    <property type="entry name" value="Carbonic_anhydrase_sf"/>
</dbReference>
<feature type="binding site" evidence="7">
    <location>
        <position position="84"/>
    </location>
    <ligand>
        <name>Zn(2+)</name>
        <dbReference type="ChEBI" id="CHEBI:29105"/>
    </ligand>
</feature>
<evidence type="ECO:0000256" key="1">
    <source>
        <dbReference type="ARBA" id="ARBA00006217"/>
    </source>
</evidence>
<dbReference type="EC" id="4.2.1.1" evidence="2"/>
<keyword evidence="5" id="KW-0456">Lyase</keyword>
<reference evidence="9" key="1">
    <citation type="journal article" date="2020" name="mSystems">
        <title>Genome- and Community-Level Interaction Insights into Carbon Utilization and Element Cycling Functions of Hydrothermarchaeota in Hydrothermal Sediment.</title>
        <authorList>
            <person name="Zhou Z."/>
            <person name="Liu Y."/>
            <person name="Xu W."/>
            <person name="Pan J."/>
            <person name="Luo Z.H."/>
            <person name="Li M."/>
        </authorList>
    </citation>
    <scope>NUCLEOTIDE SEQUENCE [LARGE SCALE GENOMIC DNA]</scope>
    <source>
        <strain evidence="9">SpSt-62</strain>
        <strain evidence="8">SpSt-97</strain>
    </source>
</reference>
<evidence type="ECO:0000256" key="5">
    <source>
        <dbReference type="ARBA" id="ARBA00023239"/>
    </source>
</evidence>
<dbReference type="SUPFAM" id="SSF53056">
    <property type="entry name" value="beta-carbonic anhydrase, cab"/>
    <property type="match status" value="1"/>
</dbReference>
<gene>
    <name evidence="9" type="ORF">ENT89_03115</name>
    <name evidence="8" type="ORF">ENX77_04190</name>
</gene>
<comment type="cofactor">
    <cofactor evidence="7">
        <name>Zn(2+)</name>
        <dbReference type="ChEBI" id="CHEBI:29105"/>
    </cofactor>
    <text evidence="7">Binds 1 zinc ion per subunit.</text>
</comment>
<dbReference type="InterPro" id="IPR001765">
    <property type="entry name" value="Carbonic_anhydrase"/>
</dbReference>